<dbReference type="AlphaFoldDB" id="A0A1V2UIX4"/>
<reference evidence="2 5" key="2">
    <citation type="submission" date="2020-04" db="EMBL/GenBank/DDBJ databases">
        <authorList>
            <person name="Abaymova A."/>
            <person name="Teymurazov M."/>
            <person name="Tazyna O."/>
            <person name="Chatushin Y."/>
            <person name="Svetoch E."/>
            <person name="Pereligyn V."/>
            <person name="Pohylenko V."/>
            <person name="Platonov M."/>
            <person name="Kartsev N."/>
            <person name="Skryabin Y."/>
            <person name="Sizova A."/>
            <person name="Solomentsev V."/>
            <person name="Kislichkina A."/>
            <person name="Bogun A."/>
        </authorList>
    </citation>
    <scope>NUCLEOTIDE SEQUENCE [LARGE SCALE GENOMIC DNA]</scope>
    <source>
        <strain evidence="2">SCPM-O-B-8398</strain>
        <strain evidence="5">SCPM-O-B-8398 (E28)</strain>
    </source>
</reference>
<gene>
    <name evidence="3" type="ORF">BTN92_07485</name>
    <name evidence="2" type="ORF">HI921_11745</name>
</gene>
<evidence type="ECO:0008006" key="6">
    <source>
        <dbReference type="Google" id="ProtNLM"/>
    </source>
</evidence>
<protein>
    <recommendedName>
        <fullName evidence="6">Cell wall protein</fullName>
    </recommendedName>
</protein>
<dbReference type="EMBL" id="JABCAG010000037">
    <property type="protein sequence ID" value="NMP59123.1"/>
    <property type="molecule type" value="Genomic_DNA"/>
</dbReference>
<keyword evidence="1" id="KW-0472">Membrane</keyword>
<sequence length="121" mass="13528">MQRRMKLFYITGLFFIIANGLLTEVVGADTTTGQITVTGRIGEDTSTEKSITINGSHGNEDKKHTLVADISELKQGKLPKTNALSGQRFLWLGYLFVTAWLVISTRKNHRSGNKRPKKNSY</sequence>
<name>A0A1V2UIX4_ENTMU</name>
<reference evidence="3 4" key="1">
    <citation type="submission" date="2016-12" db="EMBL/GenBank/DDBJ databases">
        <authorList>
            <person name="Song W.-J."/>
            <person name="Kurnit D.M."/>
        </authorList>
    </citation>
    <scope>NUCLEOTIDE SEQUENCE [LARGE SCALE GENOMIC DNA]</scope>
    <source>
        <strain evidence="3 4">CGB1038-1_S1</strain>
    </source>
</reference>
<keyword evidence="1" id="KW-1133">Transmembrane helix</keyword>
<proteinExistence type="predicted"/>
<organism evidence="3 4">
    <name type="scientific">Enterococcus mundtii</name>
    <dbReference type="NCBI Taxonomy" id="53346"/>
    <lineage>
        <taxon>Bacteria</taxon>
        <taxon>Bacillati</taxon>
        <taxon>Bacillota</taxon>
        <taxon>Bacilli</taxon>
        <taxon>Lactobacillales</taxon>
        <taxon>Enterococcaceae</taxon>
        <taxon>Enterococcus</taxon>
    </lineage>
</organism>
<accession>A0A1V2UIX4</accession>
<dbReference type="RefSeq" id="WP_077151552.1">
    <property type="nucleotide sequence ID" value="NZ_CABMMO010000006.1"/>
</dbReference>
<dbReference type="EMBL" id="MSTR01000006">
    <property type="protein sequence ID" value="ONN43278.1"/>
    <property type="molecule type" value="Genomic_DNA"/>
</dbReference>
<dbReference type="Proteomes" id="UP000189299">
    <property type="component" value="Unassembled WGS sequence"/>
</dbReference>
<evidence type="ECO:0000313" key="4">
    <source>
        <dbReference type="Proteomes" id="UP000189299"/>
    </source>
</evidence>
<feature type="transmembrane region" description="Helical" evidence="1">
    <location>
        <begin position="88"/>
        <end position="105"/>
    </location>
</feature>
<evidence type="ECO:0000256" key="1">
    <source>
        <dbReference type="SAM" id="Phobius"/>
    </source>
</evidence>
<dbReference type="Proteomes" id="UP000557857">
    <property type="component" value="Unassembled WGS sequence"/>
</dbReference>
<evidence type="ECO:0000313" key="3">
    <source>
        <dbReference type="EMBL" id="ONN43278.1"/>
    </source>
</evidence>
<comment type="caution">
    <text evidence="3">The sequence shown here is derived from an EMBL/GenBank/DDBJ whole genome shotgun (WGS) entry which is preliminary data.</text>
</comment>
<keyword evidence="1" id="KW-0812">Transmembrane</keyword>
<evidence type="ECO:0000313" key="5">
    <source>
        <dbReference type="Proteomes" id="UP000557857"/>
    </source>
</evidence>
<evidence type="ECO:0000313" key="2">
    <source>
        <dbReference type="EMBL" id="NMP59123.1"/>
    </source>
</evidence>